<evidence type="ECO:0000313" key="2">
    <source>
        <dbReference type="Proteomes" id="UP000185783"/>
    </source>
</evidence>
<sequence>MREEGHHCIIANLSLGDWAFRAGLSHYNYWGRLKNWQMYLERLLDREKITDIVYYADRRPYHRIAHAVAMNRGLNAYAYEFGYLRPDWLTLERGGMGVYSHFPEDPARIRQLASAVDMEWPKDHFPHAFAVEAASEVGYNLIPVFFPYLYPFYQRDRYYHPIRDYFSYIPRLMRSGKSEAAAQATVDELSGSGRPYYVVPLQMQSDYQIRHHSPYGHLSEMIEEVLQSFCKHAPADALLAFKLHPFDNNLENWPRVIDRLGKHYGCGDRLRVLDGGHLGQLLRHSRGTVLVNSTTGMHALQLGVPVKTLGIAVYDIAGLTCQKPLDDFWQQGTKPDMELFGDLRKLMAASIQVHGSFFTPDGRLKAAAEFATRLAEGTVNSHGAYDPIPPRLAKARRIGVPIADYCYWSDKC</sequence>
<organism evidence="1 2">
    <name type="scientific">Pseudovibrio exalbescens</name>
    <dbReference type="NCBI Taxonomy" id="197461"/>
    <lineage>
        <taxon>Bacteria</taxon>
        <taxon>Pseudomonadati</taxon>
        <taxon>Pseudomonadota</taxon>
        <taxon>Alphaproteobacteria</taxon>
        <taxon>Hyphomicrobiales</taxon>
        <taxon>Stappiaceae</taxon>
        <taxon>Pseudovibrio</taxon>
    </lineage>
</organism>
<proteinExistence type="predicted"/>
<evidence type="ECO:0000313" key="1">
    <source>
        <dbReference type="EMBL" id="OKL45770.1"/>
    </source>
</evidence>
<protein>
    <submittedName>
        <fullName evidence="1">Capsular biosynthesis protein</fullName>
    </submittedName>
</protein>
<dbReference type="Proteomes" id="UP000185783">
    <property type="component" value="Unassembled WGS sequence"/>
</dbReference>
<dbReference type="GO" id="GO:0000271">
    <property type="term" value="P:polysaccharide biosynthetic process"/>
    <property type="evidence" value="ECO:0007669"/>
    <property type="project" value="InterPro"/>
</dbReference>
<dbReference type="AlphaFoldDB" id="A0A1U7JM02"/>
<dbReference type="CDD" id="cd16441">
    <property type="entry name" value="beta_Kdo_transferase_KpsS"/>
    <property type="match status" value="1"/>
</dbReference>
<dbReference type="Pfam" id="PF05159">
    <property type="entry name" value="Capsule_synth"/>
    <property type="match status" value="1"/>
</dbReference>
<gene>
    <name evidence="1" type="ORF">A3843_01185</name>
</gene>
<accession>A0A1U7JM02</accession>
<keyword evidence="2" id="KW-1185">Reference proteome</keyword>
<reference evidence="1 2" key="1">
    <citation type="submission" date="2016-03" db="EMBL/GenBank/DDBJ databases">
        <title>Genome sequence of Nesiotobacter sp. nov., a moderately halophilic alphaproteobacterium isolated from the Yellow Sea, China.</title>
        <authorList>
            <person name="Zhang G."/>
            <person name="Zhang R."/>
        </authorList>
    </citation>
    <scope>NUCLEOTIDE SEQUENCE [LARGE SCALE GENOMIC DNA]</scope>
    <source>
        <strain evidence="1 2">WB1-6</strain>
    </source>
</reference>
<name>A0A1U7JM02_9HYPH</name>
<dbReference type="GO" id="GO:0015774">
    <property type="term" value="P:polysaccharide transport"/>
    <property type="evidence" value="ECO:0007669"/>
    <property type="project" value="InterPro"/>
</dbReference>
<comment type="caution">
    <text evidence="1">The sequence shown here is derived from an EMBL/GenBank/DDBJ whole genome shotgun (WGS) entry which is preliminary data.</text>
</comment>
<dbReference type="STRING" id="197461.A3843_01185"/>
<dbReference type="InterPro" id="IPR007833">
    <property type="entry name" value="Capsule_polysaccharide_synth"/>
</dbReference>
<dbReference type="EMBL" id="LVVZ01000003">
    <property type="protein sequence ID" value="OKL45770.1"/>
    <property type="molecule type" value="Genomic_DNA"/>
</dbReference>